<dbReference type="Proteomes" id="UP001165060">
    <property type="component" value="Unassembled WGS sequence"/>
</dbReference>
<accession>A0ABQ6ML87</accession>
<keyword evidence="4" id="KW-1185">Reference proteome</keyword>
<evidence type="ECO:0000256" key="1">
    <source>
        <dbReference type="SAM" id="MobiDB-lite"/>
    </source>
</evidence>
<dbReference type="InterPro" id="IPR057567">
    <property type="entry name" value="TPR_TTI1_C"/>
</dbReference>
<evidence type="ECO:0000313" key="3">
    <source>
        <dbReference type="EMBL" id="GMI28609.1"/>
    </source>
</evidence>
<reference evidence="3 4" key="1">
    <citation type="journal article" date="2023" name="Commun. Biol.">
        <title>Genome analysis of Parmales, the sister group of diatoms, reveals the evolutionary specialization of diatoms from phago-mixotrophs to photoautotrophs.</title>
        <authorList>
            <person name="Ban H."/>
            <person name="Sato S."/>
            <person name="Yoshikawa S."/>
            <person name="Yamada K."/>
            <person name="Nakamura Y."/>
            <person name="Ichinomiya M."/>
            <person name="Sato N."/>
            <person name="Blanc-Mathieu R."/>
            <person name="Endo H."/>
            <person name="Kuwata A."/>
            <person name="Ogata H."/>
        </authorList>
    </citation>
    <scope>NUCLEOTIDE SEQUENCE [LARGE SCALE GENOMIC DNA]</scope>
</reference>
<name>A0ABQ6ML87_9STRA</name>
<organism evidence="3 4">
    <name type="scientific">Tetraparma gracilis</name>
    <dbReference type="NCBI Taxonomy" id="2962635"/>
    <lineage>
        <taxon>Eukaryota</taxon>
        <taxon>Sar</taxon>
        <taxon>Stramenopiles</taxon>
        <taxon>Ochrophyta</taxon>
        <taxon>Bolidophyceae</taxon>
        <taxon>Parmales</taxon>
        <taxon>Triparmaceae</taxon>
        <taxon>Tetraparma</taxon>
    </lineage>
</organism>
<dbReference type="EMBL" id="BRYB01000365">
    <property type="protein sequence ID" value="GMI28609.1"/>
    <property type="molecule type" value="Genomic_DNA"/>
</dbReference>
<feature type="region of interest" description="Disordered" evidence="1">
    <location>
        <begin position="1"/>
        <end position="35"/>
    </location>
</feature>
<evidence type="ECO:0000259" key="2">
    <source>
        <dbReference type="Pfam" id="PF24181"/>
    </source>
</evidence>
<feature type="domain" description="TTI1 C-terminal TPR" evidence="2">
    <location>
        <begin position="10"/>
        <end position="106"/>
    </location>
</feature>
<dbReference type="Pfam" id="PF24181">
    <property type="entry name" value="TPR_TTI1_C"/>
    <property type="match status" value="1"/>
</dbReference>
<feature type="compositionally biased region" description="Acidic residues" evidence="1">
    <location>
        <begin position="10"/>
        <end position="21"/>
    </location>
</feature>
<gene>
    <name evidence="3" type="ORF">TeGR_g7800</name>
</gene>
<evidence type="ECO:0000313" key="4">
    <source>
        <dbReference type="Proteomes" id="UP001165060"/>
    </source>
</evidence>
<protein>
    <recommendedName>
        <fullName evidence="2">TTI1 C-terminal TPR domain-containing protein</fullName>
    </recommendedName>
</protein>
<proteinExistence type="predicted"/>
<comment type="caution">
    <text evidence="3">The sequence shown here is derived from an EMBL/GenBank/DDBJ whole genome shotgun (WGS) entry which is preliminary data.</text>
</comment>
<sequence>MITEFRNGESDEEGTPEEAESEAANVPPPPPPRDTAAQQEILREILYRAIYFISLDDISVVSASFDLVLAAFDSLRLLPNSDGKGDPLLMSIHDAWGVILARLGKANVSSSSLLEIGGGTGGGGDEGKSEAQKLRVLKKTWFDDPASQRRGKLAGRQGASSSSSAGVRETGVITLKMIELTSYLVTHAGDFMGPRIKREVMVLLSQVLKQHNLPVNAVPGSYDLRKECALAALRCVKTIWVHCGDHTANLVKAASALCVGFLGNPDDDLADAAMDVVGLLCGADFEACFDGGLGACMRGQGGSEADRRLRERARKALDLYMQ</sequence>